<sequence length="199" mass="22932">MIYKWFNPNLKYADYGGKTEADQASMTWESFILGVPLPPLEQWKTPTLEQYLNGRKKLRLVADCVKSGSHHLINQKSVDALADIWEKHATLYPVILEDKPNEPYYMVVIKTVIDCIDREKSIGALSEFDEDKKSKNYFDCVYQWVFREGEIGDNALFVLPDNPIAVYATEEFKQRVIQAGLTGFGFIKSMFDEEKPFIS</sequence>
<evidence type="ECO:0000259" key="1">
    <source>
        <dbReference type="Pfam" id="PF07791"/>
    </source>
</evidence>
<accession>A0A1T0CSK2</accession>
<dbReference type="Pfam" id="PF07791">
    <property type="entry name" value="Imm11"/>
    <property type="match status" value="1"/>
</dbReference>
<gene>
    <name evidence="2" type="ORF">B0681_04650</name>
</gene>
<dbReference type="EMBL" id="MUYV01000005">
    <property type="protein sequence ID" value="OOS25316.1"/>
    <property type="molecule type" value="Genomic_DNA"/>
</dbReference>
<reference evidence="2 3" key="1">
    <citation type="submission" date="2017-02" db="EMBL/GenBank/DDBJ databases">
        <title>Draft genome sequence of Moraxella porci CCUG 54912T type strain.</title>
        <authorList>
            <person name="Salva-Serra F."/>
            <person name="Engstrom-Jakobsson H."/>
            <person name="Thorell K."/>
            <person name="Jaen-Luchoro D."/>
            <person name="Gonzales-Siles L."/>
            <person name="Karlsson R."/>
            <person name="Yazdan S."/>
            <person name="Boulund F."/>
            <person name="Johnning A."/>
            <person name="Engstrand L."/>
            <person name="Kristiansson E."/>
            <person name="Moore E."/>
        </authorList>
    </citation>
    <scope>NUCLEOTIDE SEQUENCE [LARGE SCALE GENOMIC DNA]</scope>
    <source>
        <strain evidence="2 3">CCUG 54912</strain>
    </source>
</reference>
<keyword evidence="3" id="KW-1185">Reference proteome</keyword>
<proteinExistence type="predicted"/>
<feature type="domain" description="Immunity MXAN-0049 protein" evidence="1">
    <location>
        <begin position="99"/>
        <end position="188"/>
    </location>
</feature>
<protein>
    <recommendedName>
        <fullName evidence="1">Immunity MXAN-0049 protein domain-containing protein</fullName>
    </recommendedName>
</protein>
<evidence type="ECO:0000313" key="3">
    <source>
        <dbReference type="Proteomes" id="UP000190683"/>
    </source>
</evidence>
<dbReference type="AlphaFoldDB" id="A0A1T0CSK2"/>
<organism evidence="2 3">
    <name type="scientific">Moraxella porci DSM 25326</name>
    <dbReference type="NCBI Taxonomy" id="573983"/>
    <lineage>
        <taxon>Bacteria</taxon>
        <taxon>Pseudomonadati</taxon>
        <taxon>Pseudomonadota</taxon>
        <taxon>Gammaproteobacteria</taxon>
        <taxon>Moraxellales</taxon>
        <taxon>Moraxellaceae</taxon>
        <taxon>Moraxella</taxon>
    </lineage>
</organism>
<evidence type="ECO:0000313" key="2">
    <source>
        <dbReference type="EMBL" id="OOS25316.1"/>
    </source>
</evidence>
<dbReference type="RefSeq" id="WP_078317585.1">
    <property type="nucleotide sequence ID" value="NZ_MUYV01000005.1"/>
</dbReference>
<dbReference type="InterPro" id="IPR012433">
    <property type="entry name" value="Imm11"/>
</dbReference>
<comment type="caution">
    <text evidence="2">The sequence shown here is derived from an EMBL/GenBank/DDBJ whole genome shotgun (WGS) entry which is preliminary data.</text>
</comment>
<name>A0A1T0CSK2_9GAMM</name>
<dbReference type="Proteomes" id="UP000190683">
    <property type="component" value="Unassembled WGS sequence"/>
</dbReference>